<sequence>MMLPKVPAGRSKTKRQTAGFLGLNLSEGASEGELRETKNLSARKFPALTTRLPREELSGYSSPSALYAWNGLVAVDGTSLKIDGETVATVTPGEKQFAVVNTKLCIFPDKVYLDLTNNKLVRLNAQISSKTGTTSTFTETTLTMTPDGGVPATYEYDWGIGDQSFSIYVYTGAVWTNGWTLTGGREWYMSDKEHPPVVGNILMLRNTTVGGTYILNAQTWDWGYNHIRTPYGSNNSIGYYAVVNSVTFGKGDYENYPQANISVTIVDAKAPDGSFTSLFSVGDKVNVSNRCTQKAIVSMTSNSLTFAAGTFTAGNTSSQITVSRPIPDLDYVCESKNRLWGVCKANNIIYASALGKPTRFYDYDGTSLDSYAVAVGSEGEFTAICKYDRSVLCFKENTLHRVYGDYPAEYSATERPLFGVKEGAAGTLTNIGSVLYYLGRDGVYAFSGNTPTLISGAFGEKRFSRGYAGAAGDILYMSLKDIAGRWGLYTFDTRKGIWLKEDDTFALSFATVDGKLHFIKGHEAYTYTVDGSTVAEVVTVPEGGDEVYLCDSSASIEAVEWEAELTPFMEGTLRSKSPSKLLLRCELAAGAWIMAEISCDGEPWRQIFTSANRTEPTLIIPIAPRRCDAYRLRLKGQRECVIRAIEREFRVNSERR</sequence>
<gene>
    <name evidence="1" type="ORF">SDC9_69014</name>
</gene>
<organism evidence="1">
    <name type="scientific">bioreactor metagenome</name>
    <dbReference type="NCBI Taxonomy" id="1076179"/>
    <lineage>
        <taxon>unclassified sequences</taxon>
        <taxon>metagenomes</taxon>
        <taxon>ecological metagenomes</taxon>
    </lineage>
</organism>
<name>A0A644Y336_9ZZZZ</name>
<protein>
    <submittedName>
        <fullName evidence="1">Uncharacterized protein</fullName>
    </submittedName>
</protein>
<accession>A0A644Y336</accession>
<reference evidence="1" key="1">
    <citation type="submission" date="2019-08" db="EMBL/GenBank/DDBJ databases">
        <authorList>
            <person name="Kucharzyk K."/>
            <person name="Murdoch R.W."/>
            <person name="Higgins S."/>
            <person name="Loffler F."/>
        </authorList>
    </citation>
    <scope>NUCLEOTIDE SEQUENCE</scope>
</reference>
<dbReference type="AlphaFoldDB" id="A0A644Y336"/>
<comment type="caution">
    <text evidence="1">The sequence shown here is derived from an EMBL/GenBank/DDBJ whole genome shotgun (WGS) entry which is preliminary data.</text>
</comment>
<proteinExistence type="predicted"/>
<evidence type="ECO:0000313" key="1">
    <source>
        <dbReference type="EMBL" id="MPM22557.1"/>
    </source>
</evidence>
<dbReference type="EMBL" id="VSSQ01003832">
    <property type="protein sequence ID" value="MPM22557.1"/>
    <property type="molecule type" value="Genomic_DNA"/>
</dbReference>